<organism evidence="1 2">
    <name type="scientific">Araneus ventricosus</name>
    <name type="common">Orbweaver spider</name>
    <name type="synonym">Epeira ventricosa</name>
    <dbReference type="NCBI Taxonomy" id="182803"/>
    <lineage>
        <taxon>Eukaryota</taxon>
        <taxon>Metazoa</taxon>
        <taxon>Ecdysozoa</taxon>
        <taxon>Arthropoda</taxon>
        <taxon>Chelicerata</taxon>
        <taxon>Arachnida</taxon>
        <taxon>Araneae</taxon>
        <taxon>Araneomorphae</taxon>
        <taxon>Entelegynae</taxon>
        <taxon>Araneoidea</taxon>
        <taxon>Araneidae</taxon>
        <taxon>Araneus</taxon>
    </lineage>
</organism>
<evidence type="ECO:0000313" key="1">
    <source>
        <dbReference type="EMBL" id="GBL72932.1"/>
    </source>
</evidence>
<evidence type="ECO:0000313" key="2">
    <source>
        <dbReference type="Proteomes" id="UP000499080"/>
    </source>
</evidence>
<dbReference type="AlphaFoldDB" id="A0A4Y1ZZM4"/>
<protein>
    <submittedName>
        <fullName evidence="1">Uncharacterized protein</fullName>
    </submittedName>
</protein>
<proteinExistence type="predicted"/>
<sequence>MKPPTMTVATDPTLLLLHHHASIAADLAAMGVPVPFTVVVAIDADLDLYHHHHYHLNHAAVDHVENRDRTGCCRDGPSGQTDSP</sequence>
<dbReference type="Proteomes" id="UP000499080">
    <property type="component" value="Unassembled WGS sequence"/>
</dbReference>
<name>A0A4Y1ZZM4_ARAVE</name>
<dbReference type="EMBL" id="BGPR01000002">
    <property type="protein sequence ID" value="GBL72932.1"/>
    <property type="molecule type" value="Genomic_DNA"/>
</dbReference>
<gene>
    <name evidence="1" type="ORF">AVEN_128116_1</name>
</gene>
<reference evidence="1 2" key="1">
    <citation type="journal article" date="2019" name="Sci. Rep.">
        <title>Orb-weaving spider Araneus ventricosus genome elucidates the spidroin gene catalogue.</title>
        <authorList>
            <person name="Kono N."/>
            <person name="Nakamura H."/>
            <person name="Ohtoshi R."/>
            <person name="Moran D.A.P."/>
            <person name="Shinohara A."/>
            <person name="Yoshida Y."/>
            <person name="Fujiwara M."/>
            <person name="Mori M."/>
            <person name="Tomita M."/>
            <person name="Arakawa K."/>
        </authorList>
    </citation>
    <scope>NUCLEOTIDE SEQUENCE [LARGE SCALE GENOMIC DNA]</scope>
</reference>
<comment type="caution">
    <text evidence="1">The sequence shown here is derived from an EMBL/GenBank/DDBJ whole genome shotgun (WGS) entry which is preliminary data.</text>
</comment>
<keyword evidence="2" id="KW-1185">Reference proteome</keyword>
<accession>A0A4Y1ZZM4</accession>